<protein>
    <submittedName>
        <fullName evidence="1">Uncharacterized protein</fullName>
    </submittedName>
</protein>
<dbReference type="AlphaFoldDB" id="A0A0V0JCV6"/>
<accession>A0A0V0JCV6</accession>
<evidence type="ECO:0000313" key="1">
    <source>
        <dbReference type="EMBL" id="JAP63165.1"/>
    </source>
</evidence>
<sequence>MDRHVSGDTASDYSHKGLADLNVDLSDLIDDMLALVYMESVSGSVGGNEAGIANATLANRIALVRASVQKAQEACKHLQGCDLDLQAQKNLLTAVGTTCIAKRQLLCDLKRELQELTSQTDPYSM</sequence>
<reference evidence="1" key="1">
    <citation type="submission" date="2016-01" db="EMBL/GenBank/DDBJ databases">
        <title>Reference transcriptome for the parasite Schistocephalus solidus: insights into the molecular evolution of parasitism.</title>
        <authorList>
            <person name="Hebert F.O."/>
            <person name="Grambauer S."/>
            <person name="Barber I."/>
            <person name="Landry C.R."/>
            <person name="Aubin-Horth N."/>
        </authorList>
    </citation>
    <scope>NUCLEOTIDE SEQUENCE</scope>
</reference>
<proteinExistence type="predicted"/>
<organism evidence="1">
    <name type="scientific">Schistocephalus solidus</name>
    <name type="common">Tapeworm</name>
    <dbReference type="NCBI Taxonomy" id="70667"/>
    <lineage>
        <taxon>Eukaryota</taxon>
        <taxon>Metazoa</taxon>
        <taxon>Spiralia</taxon>
        <taxon>Lophotrochozoa</taxon>
        <taxon>Platyhelminthes</taxon>
        <taxon>Cestoda</taxon>
        <taxon>Eucestoda</taxon>
        <taxon>Diphyllobothriidea</taxon>
        <taxon>Diphyllobothriidae</taxon>
        <taxon>Schistocephalus</taxon>
    </lineage>
</organism>
<dbReference type="EMBL" id="GEEE01000060">
    <property type="protein sequence ID" value="JAP63165.1"/>
    <property type="molecule type" value="Transcribed_RNA"/>
</dbReference>
<name>A0A0V0JCV6_SCHSO</name>
<gene>
    <name evidence="1" type="ORF">TR164342</name>
</gene>